<dbReference type="InterPro" id="IPR036390">
    <property type="entry name" value="WH_DNA-bd_sf"/>
</dbReference>
<dbReference type="InterPro" id="IPR000086">
    <property type="entry name" value="NUDIX_hydrolase_dom"/>
</dbReference>
<reference evidence="2 3" key="1">
    <citation type="journal article" date="2008" name="PLoS ONE">
        <title>Comparative analysis of Acinetobacters: three genomes for three lifestyles.</title>
        <authorList>
            <person name="Vallenet D."/>
            <person name="Nordmann P."/>
            <person name="Barbe V."/>
            <person name="Poirel L."/>
            <person name="Mangenot S."/>
            <person name="Bataille E."/>
            <person name="Dossat C."/>
            <person name="Gas S."/>
            <person name="Kreimeyer A."/>
            <person name="Lenoble P."/>
            <person name="Oztas S."/>
            <person name="Poulain J."/>
            <person name="Segurens B."/>
            <person name="Robert C."/>
            <person name="Abergel C."/>
            <person name="Claverie J.M."/>
            <person name="Raoult D."/>
            <person name="Medigue C."/>
            <person name="Weissenbach J."/>
            <person name="Cruveiller S."/>
        </authorList>
    </citation>
    <scope>NUCLEOTIDE SEQUENCE [LARGE SCALE GENOMIC DNA]</scope>
    <source>
        <strain evidence="2 3">SDF</strain>
    </source>
</reference>
<protein>
    <recommendedName>
        <fullName evidence="1">Nudix hydrolase domain-containing protein</fullName>
    </recommendedName>
</protein>
<dbReference type="KEGG" id="abm:ABSDF1963"/>
<sequence>MHEYRLIVFIERLNVTIQTEQEFLASYDRRDYDAPLLTVDMAIFSVFNGQLQVLLIKRPNFPAKDQWALPGGFADLTHDQDLMATAYRKLVEKTGISSPYLEQVASVGNAKRDPRGWAVTILYFALIDFNAYQHQALAEYSEWVPVAKAKDLALAFDHNELLSLALERLTSKTRYTALPASLMPELFTLTELQTIYEIILGQSLDKKAFRRRMIEAGAVEETNHSKIVGKRPAQLYRYALDSFDFIFPRSLELPRNKEGEGKQNNELSD</sequence>
<organism evidence="2 3">
    <name type="scientific">Acinetobacter baumannii (strain SDF)</name>
    <dbReference type="NCBI Taxonomy" id="509170"/>
    <lineage>
        <taxon>Bacteria</taxon>
        <taxon>Pseudomonadati</taxon>
        <taxon>Pseudomonadota</taxon>
        <taxon>Gammaproteobacteria</taxon>
        <taxon>Moraxellales</taxon>
        <taxon>Moraxellaceae</taxon>
        <taxon>Acinetobacter</taxon>
        <taxon>Acinetobacter calcoaceticus/baumannii complex</taxon>
    </lineage>
</organism>
<dbReference type="InterPro" id="IPR015797">
    <property type="entry name" value="NUDIX_hydrolase-like_dom_sf"/>
</dbReference>
<dbReference type="CDD" id="cd18873">
    <property type="entry name" value="NUDIX_NadM_like"/>
    <property type="match status" value="1"/>
</dbReference>
<dbReference type="PANTHER" id="PTHR43736:SF4">
    <property type="entry name" value="SLR1690 PROTEIN"/>
    <property type="match status" value="1"/>
</dbReference>
<dbReference type="PROSITE" id="PS51462">
    <property type="entry name" value="NUDIX"/>
    <property type="match status" value="1"/>
</dbReference>
<evidence type="ECO:0000313" key="2">
    <source>
        <dbReference type="EMBL" id="CAP01298.1"/>
    </source>
</evidence>
<proteinExistence type="predicted"/>
<accession>B0VPR5</accession>
<dbReference type="InterPro" id="IPR036388">
    <property type="entry name" value="WH-like_DNA-bd_sf"/>
</dbReference>
<evidence type="ECO:0000259" key="1">
    <source>
        <dbReference type="PROSITE" id="PS51462"/>
    </source>
</evidence>
<dbReference type="PANTHER" id="PTHR43736">
    <property type="entry name" value="ADP-RIBOSE PYROPHOSPHATASE"/>
    <property type="match status" value="1"/>
</dbReference>
<dbReference type="AlphaFoldDB" id="B0VPR5"/>
<dbReference type="Gene3D" id="1.10.10.10">
    <property type="entry name" value="Winged helix-like DNA-binding domain superfamily/Winged helix DNA-binding domain"/>
    <property type="match status" value="1"/>
</dbReference>
<dbReference type="SUPFAM" id="SSF46785">
    <property type="entry name" value="Winged helix' DNA-binding domain"/>
    <property type="match status" value="1"/>
</dbReference>
<dbReference type="Pfam" id="PF00293">
    <property type="entry name" value="NUDIX"/>
    <property type="match status" value="1"/>
</dbReference>
<dbReference type="Pfam" id="PF21906">
    <property type="entry name" value="WHD_NrtR"/>
    <property type="match status" value="1"/>
</dbReference>
<dbReference type="Proteomes" id="UP000001741">
    <property type="component" value="Chromosome"/>
</dbReference>
<name>B0VPR5_ACIBS</name>
<gene>
    <name evidence="2" type="ordered locus">ABSDF1963</name>
</gene>
<dbReference type="Gene3D" id="3.90.79.10">
    <property type="entry name" value="Nucleoside Triphosphate Pyrophosphohydrolase"/>
    <property type="match status" value="1"/>
</dbReference>
<evidence type="ECO:0000313" key="3">
    <source>
        <dbReference type="Proteomes" id="UP000001741"/>
    </source>
</evidence>
<dbReference type="SUPFAM" id="SSF55811">
    <property type="entry name" value="Nudix"/>
    <property type="match status" value="1"/>
</dbReference>
<feature type="domain" description="Nudix hydrolase" evidence="1">
    <location>
        <begin position="34"/>
        <end position="166"/>
    </location>
</feature>
<dbReference type="EMBL" id="CU468230">
    <property type="protein sequence ID" value="CAP01298.1"/>
    <property type="molecule type" value="Genomic_DNA"/>
</dbReference>
<dbReference type="HOGENOM" id="CLU_037162_3_0_6"/>
<dbReference type="InterPro" id="IPR054105">
    <property type="entry name" value="WHD_NrtR"/>
</dbReference>
<dbReference type="BioCyc" id="ABAU509170:GCL9-1609-MONOMER"/>
<dbReference type="GO" id="GO:0003824">
    <property type="term" value="F:catalytic activity"/>
    <property type="evidence" value="ECO:0007669"/>
    <property type="project" value="UniProtKB-ARBA"/>
</dbReference>